<dbReference type="InterPro" id="IPR010158">
    <property type="entry name" value="Amidase_Cbmase"/>
</dbReference>
<dbReference type="GO" id="GO:0016813">
    <property type="term" value="F:hydrolase activity, acting on carbon-nitrogen (but not peptide) bonds, in linear amidines"/>
    <property type="evidence" value="ECO:0007669"/>
    <property type="project" value="InterPro"/>
</dbReference>
<dbReference type="InterPro" id="IPR036264">
    <property type="entry name" value="Bact_exopeptidase_dim_dom"/>
</dbReference>
<dbReference type="Gene3D" id="3.30.70.360">
    <property type="match status" value="1"/>
</dbReference>
<feature type="domain" description="Peptidase M20 dimerisation" evidence="4">
    <location>
        <begin position="213"/>
        <end position="314"/>
    </location>
</feature>
<keyword evidence="2 5" id="KW-0378">Hydrolase</keyword>
<dbReference type="SUPFAM" id="SSF53187">
    <property type="entry name" value="Zn-dependent exopeptidases"/>
    <property type="match status" value="1"/>
</dbReference>
<sequence length="425" mass="46437">MDMNELLTINLPRLQAMIDVSSKIGALADGGLCRLALSNEDKAMRDIFVNWLQDAGLTVRVDDFGNIYGRRKGKKPGAAPVMIGSHLDTQPAGGKFDGILGVLAGLEVVHVLNDHHIETEHPIEIVSFTNEEGARFQPPMLGSGGIAGVFEKDFILGRKDKEGRRFDEELKRVGYFGSAEDRPKDIHRYLELHIEQGPVLEKENFPVAAVEGISGMTWIEVTVTGESNHAGPTPMVMRRDALVVTAKMISVINQLVRVLDEDLTATTGQIKISPNVINCIPSTAVFSVDVRHPQDSVRGKAISMIQEKIATIAASGGVTVSTNVIWDIAATQFSQEIISYVYAGSTAHGYPVRSMISGAGHDAKYMNDIVPSAMIFVPSVKGRSHCQEEFTRWEDIEKGVNVLLYTVQALAQKTEERVDYHADGS</sequence>
<name>A0AAU0UQP9_9FIRM</name>
<feature type="binding site" evidence="3">
    <location>
        <position position="193"/>
    </location>
    <ligand>
        <name>Zn(2+)</name>
        <dbReference type="ChEBI" id="CHEBI:29105"/>
        <label>1</label>
    </ligand>
</feature>
<comment type="similarity">
    <text evidence="1">Belongs to the peptidase M20 family.</text>
</comment>
<evidence type="ECO:0000256" key="1">
    <source>
        <dbReference type="ARBA" id="ARBA00006153"/>
    </source>
</evidence>
<dbReference type="InterPro" id="IPR011650">
    <property type="entry name" value="Peptidase_M20_dimer"/>
</dbReference>
<feature type="binding site" evidence="3">
    <location>
        <position position="132"/>
    </location>
    <ligand>
        <name>Zn(2+)</name>
        <dbReference type="ChEBI" id="CHEBI:29105"/>
        <label>2</label>
    </ligand>
</feature>
<dbReference type="EMBL" id="CP121694">
    <property type="protein sequence ID" value="WRO22893.1"/>
    <property type="molecule type" value="Genomic_DNA"/>
</dbReference>
<dbReference type="NCBIfam" id="NF006769">
    <property type="entry name" value="PRK09290.1-3"/>
    <property type="match status" value="1"/>
</dbReference>
<keyword evidence="6" id="KW-1185">Reference proteome</keyword>
<evidence type="ECO:0000259" key="4">
    <source>
        <dbReference type="Pfam" id="PF07687"/>
    </source>
</evidence>
<accession>A0AAU0UQP9</accession>
<dbReference type="CDD" id="cd03884">
    <property type="entry name" value="M20_bAS"/>
    <property type="match status" value="1"/>
</dbReference>
<reference evidence="5 6" key="1">
    <citation type="submission" date="2023-04" db="EMBL/GenBank/DDBJ databases">
        <authorList>
            <person name="Hsu D."/>
        </authorList>
    </citation>
    <scope>NUCLEOTIDE SEQUENCE [LARGE SCALE GENOMIC DNA]</scope>
    <source>
        <strain evidence="5 6">MK1</strain>
    </source>
</reference>
<protein>
    <submittedName>
        <fullName evidence="5">Zn-dependent hydrolase</fullName>
    </submittedName>
</protein>
<dbReference type="RefSeq" id="WP_366922290.1">
    <property type="nucleotide sequence ID" value="NZ_CP121694.1"/>
</dbReference>
<feature type="binding site" evidence="3">
    <location>
        <position position="385"/>
    </location>
    <ligand>
        <name>Zn(2+)</name>
        <dbReference type="ChEBI" id="CHEBI:29105"/>
        <label>2</label>
    </ligand>
</feature>
<feature type="binding site" evidence="3">
    <location>
        <position position="97"/>
    </location>
    <ligand>
        <name>Zn(2+)</name>
        <dbReference type="ChEBI" id="CHEBI:29105"/>
        <label>2</label>
    </ligand>
</feature>
<dbReference type="SUPFAM" id="SSF55031">
    <property type="entry name" value="Bacterial exopeptidase dimerisation domain"/>
    <property type="match status" value="1"/>
</dbReference>
<dbReference type="Pfam" id="PF07687">
    <property type="entry name" value="M20_dimer"/>
    <property type="match status" value="1"/>
</dbReference>
<dbReference type="GO" id="GO:0046872">
    <property type="term" value="F:metal ion binding"/>
    <property type="evidence" value="ECO:0007669"/>
    <property type="project" value="UniProtKB-KW"/>
</dbReference>
<keyword evidence="3" id="KW-0479">Metal-binding</keyword>
<proteinExistence type="inferred from homology"/>
<gene>
    <name evidence="5" type="ORF">MFMK1_002737</name>
</gene>
<evidence type="ECO:0000313" key="6">
    <source>
        <dbReference type="Proteomes" id="UP001329915"/>
    </source>
</evidence>
<evidence type="ECO:0000256" key="2">
    <source>
        <dbReference type="ARBA" id="ARBA00022801"/>
    </source>
</evidence>
<dbReference type="NCBIfam" id="NF006771">
    <property type="entry name" value="PRK09290.1-5"/>
    <property type="match status" value="1"/>
</dbReference>
<dbReference type="AlphaFoldDB" id="A0AAU0UQP9"/>
<evidence type="ECO:0000256" key="3">
    <source>
        <dbReference type="PIRSR" id="PIRSR001235-1"/>
    </source>
</evidence>
<keyword evidence="3" id="KW-0862">Zinc</keyword>
<dbReference type="PANTHER" id="PTHR32494">
    <property type="entry name" value="ALLANTOATE DEIMINASE-RELATED"/>
    <property type="match status" value="1"/>
</dbReference>
<dbReference type="PIRSF" id="PIRSF001235">
    <property type="entry name" value="Amidase_carbamoylase"/>
    <property type="match status" value="1"/>
</dbReference>
<feature type="binding site" evidence="3">
    <location>
        <position position="97"/>
    </location>
    <ligand>
        <name>Zn(2+)</name>
        <dbReference type="ChEBI" id="CHEBI:29105"/>
        <label>1</label>
    </ligand>
</feature>
<dbReference type="Gene3D" id="3.40.630.10">
    <property type="entry name" value="Zn peptidases"/>
    <property type="match status" value="1"/>
</dbReference>
<dbReference type="Pfam" id="PF01546">
    <property type="entry name" value="Peptidase_M20"/>
    <property type="match status" value="1"/>
</dbReference>
<evidence type="ECO:0000313" key="5">
    <source>
        <dbReference type="EMBL" id="WRO22893.1"/>
    </source>
</evidence>
<dbReference type="NCBIfam" id="TIGR01879">
    <property type="entry name" value="hydantase"/>
    <property type="match status" value="1"/>
</dbReference>
<dbReference type="InterPro" id="IPR002933">
    <property type="entry name" value="Peptidase_M20"/>
</dbReference>
<comment type="cofactor">
    <cofactor evidence="3">
        <name>Zn(2+)</name>
        <dbReference type="ChEBI" id="CHEBI:29105"/>
    </cofactor>
    <text evidence="3">Binds 2 Zn(2+) ions per subunit.</text>
</comment>
<organism evidence="5 6">
    <name type="scientific">Metallumcola ferriviriculae</name>
    <dbReference type="NCBI Taxonomy" id="3039180"/>
    <lineage>
        <taxon>Bacteria</taxon>
        <taxon>Bacillati</taxon>
        <taxon>Bacillota</taxon>
        <taxon>Clostridia</taxon>
        <taxon>Neomoorellales</taxon>
        <taxon>Desulfitibacteraceae</taxon>
        <taxon>Metallumcola</taxon>
    </lineage>
</organism>
<feature type="binding site" evidence="3">
    <location>
        <position position="86"/>
    </location>
    <ligand>
        <name>Zn(2+)</name>
        <dbReference type="ChEBI" id="CHEBI:29105"/>
        <label>1</label>
    </ligand>
</feature>
<dbReference type="PANTHER" id="PTHR32494:SF5">
    <property type="entry name" value="ALLANTOATE AMIDOHYDROLASE"/>
    <property type="match status" value="1"/>
</dbReference>
<dbReference type="KEGG" id="dbc:MFMK1_002737"/>
<dbReference type="Proteomes" id="UP001329915">
    <property type="component" value="Chromosome"/>
</dbReference>